<name>A0ABR0EUY7_ZASCE</name>
<dbReference type="EMBL" id="JAXOVC010000002">
    <property type="protein sequence ID" value="KAK4504653.1"/>
    <property type="molecule type" value="Genomic_DNA"/>
</dbReference>
<feature type="domain" description="AB hydrolase-1" evidence="1">
    <location>
        <begin position="37"/>
        <end position="187"/>
    </location>
</feature>
<dbReference type="InterPro" id="IPR029058">
    <property type="entry name" value="AB_hydrolase_fold"/>
</dbReference>
<dbReference type="Pfam" id="PF00561">
    <property type="entry name" value="Abhydrolase_1"/>
    <property type="match status" value="1"/>
</dbReference>
<evidence type="ECO:0000313" key="3">
    <source>
        <dbReference type="Proteomes" id="UP001305779"/>
    </source>
</evidence>
<evidence type="ECO:0000313" key="2">
    <source>
        <dbReference type="EMBL" id="KAK4504653.1"/>
    </source>
</evidence>
<sequence>MADQTLKTLHPWLQENDTKVSSGGTVKSYSHDLGKGPVLCVVHGWPQSAYMWRHVIPSWKDSISLFVVELPGYGFSSLPPANDKRTVGNLILEALQQVFPSRSVIWCGHDRGGRIGHRLIVDNDPKHNITSAILIDIVPTKAQWAAFANPLASVAYYHWPFLAIPNAPNLIESFAGGAAEFTRLNLSRAAGSNAAGVTKFRENLAVDHYAHQFSNPECVAGSCGDYAAGATVDVQEQERDIKEGRKVGCPLMVVYSAGNLGRMHDVERVWGEWVDGTAGKEVRFEGVGDGFGHYLPEECPEKIAGMVGEWIGKYGK</sequence>
<evidence type="ECO:0000259" key="1">
    <source>
        <dbReference type="Pfam" id="PF00561"/>
    </source>
</evidence>
<proteinExistence type="predicted"/>
<protein>
    <recommendedName>
        <fullName evidence="1">AB hydrolase-1 domain-containing protein</fullName>
    </recommendedName>
</protein>
<accession>A0ABR0EUY7</accession>
<comment type="caution">
    <text evidence="2">The sequence shown here is derived from an EMBL/GenBank/DDBJ whole genome shotgun (WGS) entry which is preliminary data.</text>
</comment>
<dbReference type="SUPFAM" id="SSF53474">
    <property type="entry name" value="alpha/beta-Hydrolases"/>
    <property type="match status" value="1"/>
</dbReference>
<reference evidence="2 3" key="1">
    <citation type="journal article" date="2023" name="G3 (Bethesda)">
        <title>A chromosome-level genome assembly of Zasmidium syzygii isolated from banana leaves.</title>
        <authorList>
            <person name="van Westerhoven A.C."/>
            <person name="Mehrabi R."/>
            <person name="Talebi R."/>
            <person name="Steentjes M.B.F."/>
            <person name="Corcolon B."/>
            <person name="Chong P.A."/>
            <person name="Kema G.H.J."/>
            <person name="Seidl M.F."/>
        </authorList>
    </citation>
    <scope>NUCLEOTIDE SEQUENCE [LARGE SCALE GENOMIC DNA]</scope>
    <source>
        <strain evidence="2 3">P124</strain>
    </source>
</reference>
<gene>
    <name evidence="2" type="ORF">PRZ48_002614</name>
</gene>
<organism evidence="2 3">
    <name type="scientific">Zasmidium cellare</name>
    <name type="common">Wine cellar mold</name>
    <name type="synonym">Racodium cellare</name>
    <dbReference type="NCBI Taxonomy" id="395010"/>
    <lineage>
        <taxon>Eukaryota</taxon>
        <taxon>Fungi</taxon>
        <taxon>Dikarya</taxon>
        <taxon>Ascomycota</taxon>
        <taxon>Pezizomycotina</taxon>
        <taxon>Dothideomycetes</taxon>
        <taxon>Dothideomycetidae</taxon>
        <taxon>Mycosphaerellales</taxon>
        <taxon>Mycosphaerellaceae</taxon>
        <taxon>Zasmidium</taxon>
    </lineage>
</organism>
<dbReference type="Proteomes" id="UP001305779">
    <property type="component" value="Unassembled WGS sequence"/>
</dbReference>
<keyword evidence="3" id="KW-1185">Reference proteome</keyword>
<dbReference type="InterPro" id="IPR000073">
    <property type="entry name" value="AB_hydrolase_1"/>
</dbReference>
<dbReference type="Gene3D" id="3.40.50.1820">
    <property type="entry name" value="alpha/beta hydrolase"/>
    <property type="match status" value="1"/>
</dbReference>
<dbReference type="PANTHER" id="PTHR43329">
    <property type="entry name" value="EPOXIDE HYDROLASE"/>
    <property type="match status" value="1"/>
</dbReference>